<feature type="domain" description="Pseudouridine synthase RsuA/RluA-like" evidence="2">
    <location>
        <begin position="11"/>
        <end position="164"/>
    </location>
</feature>
<comment type="similarity">
    <text evidence="1">Belongs to the pseudouridine synthase RluA family.</text>
</comment>
<comment type="caution">
    <text evidence="3">The sequence shown here is derived from an EMBL/GenBank/DDBJ whole genome shotgun (WGS) entry which is preliminary data.</text>
</comment>
<dbReference type="GO" id="GO:0000455">
    <property type="term" value="P:enzyme-directed rRNA pseudouridine synthesis"/>
    <property type="evidence" value="ECO:0007669"/>
    <property type="project" value="TreeGrafter"/>
</dbReference>
<dbReference type="GO" id="GO:0003723">
    <property type="term" value="F:RNA binding"/>
    <property type="evidence" value="ECO:0007669"/>
    <property type="project" value="InterPro"/>
</dbReference>
<organism evidence="3 4">
    <name type="scientific">Candidatus Uhrbacteria bacterium GW2011_GWC2_53_7</name>
    <dbReference type="NCBI Taxonomy" id="1618986"/>
    <lineage>
        <taxon>Bacteria</taxon>
        <taxon>Candidatus Uhriibacteriota</taxon>
    </lineage>
</organism>
<dbReference type="InterPro" id="IPR050188">
    <property type="entry name" value="RluA_PseudoU_synthase"/>
</dbReference>
<dbReference type="EMBL" id="LCRN01000040">
    <property type="protein sequence ID" value="KKW35373.1"/>
    <property type="molecule type" value="Genomic_DNA"/>
</dbReference>
<dbReference type="PANTHER" id="PTHR21600:SF87">
    <property type="entry name" value="RNA PSEUDOURIDYLATE SYNTHASE DOMAIN-CONTAINING PROTEIN 1"/>
    <property type="match status" value="1"/>
</dbReference>
<gene>
    <name evidence="3" type="ORF">UY82_C0040G0006</name>
</gene>
<evidence type="ECO:0000313" key="4">
    <source>
        <dbReference type="Proteomes" id="UP000033865"/>
    </source>
</evidence>
<dbReference type="SUPFAM" id="SSF55120">
    <property type="entry name" value="Pseudouridine synthase"/>
    <property type="match status" value="1"/>
</dbReference>
<dbReference type="Gene3D" id="3.30.2350.10">
    <property type="entry name" value="Pseudouridine synthase"/>
    <property type="match status" value="1"/>
</dbReference>
<dbReference type="GO" id="GO:0140098">
    <property type="term" value="F:catalytic activity, acting on RNA"/>
    <property type="evidence" value="ECO:0007669"/>
    <property type="project" value="UniProtKB-ARBA"/>
</dbReference>
<proteinExistence type="inferred from homology"/>
<name>A0A0G1XVZ0_9BACT</name>
<sequence>MIVLYEDNHCVAAVKPSGMPSQDDASGDLSMLKAMRAHLKEAHNKPGNVFVGLVHRLDRPVGGVMIFGKTSKGAARLSEQIRSGTFQKTYLALVEGVPEKKEGEIVQWLKKNETANRVTAYSRKTDGAKRAELAYRVLKSDGKRALVEIKPKTGRPHQIRVAMKSLGTPIAGDTKYGAKPSADGAIALFASSVTFQKPVGSEMITVTADSPAASLISLFLSSL</sequence>
<reference evidence="3 4" key="1">
    <citation type="journal article" date="2015" name="Nature">
        <title>rRNA introns, odd ribosomes, and small enigmatic genomes across a large radiation of phyla.</title>
        <authorList>
            <person name="Brown C.T."/>
            <person name="Hug L.A."/>
            <person name="Thomas B.C."/>
            <person name="Sharon I."/>
            <person name="Castelle C.J."/>
            <person name="Singh A."/>
            <person name="Wilkins M.J."/>
            <person name="Williams K.H."/>
            <person name="Banfield J.F."/>
        </authorList>
    </citation>
    <scope>NUCLEOTIDE SEQUENCE [LARGE SCALE GENOMIC DNA]</scope>
</reference>
<dbReference type="PANTHER" id="PTHR21600">
    <property type="entry name" value="MITOCHONDRIAL RNA PSEUDOURIDINE SYNTHASE"/>
    <property type="match status" value="1"/>
</dbReference>
<dbReference type="CDD" id="cd02869">
    <property type="entry name" value="PseudoU_synth_RluA_like"/>
    <property type="match status" value="1"/>
</dbReference>
<dbReference type="AlphaFoldDB" id="A0A0G1XVZ0"/>
<dbReference type="InterPro" id="IPR020103">
    <property type="entry name" value="PsdUridine_synth_cat_dom_sf"/>
</dbReference>
<accession>A0A0G1XVZ0</accession>
<dbReference type="GO" id="GO:0009982">
    <property type="term" value="F:pseudouridine synthase activity"/>
    <property type="evidence" value="ECO:0007669"/>
    <property type="project" value="InterPro"/>
</dbReference>
<evidence type="ECO:0000256" key="1">
    <source>
        <dbReference type="ARBA" id="ARBA00010876"/>
    </source>
</evidence>
<dbReference type="InterPro" id="IPR006145">
    <property type="entry name" value="PsdUridine_synth_RsuA/RluA"/>
</dbReference>
<protein>
    <submittedName>
        <fullName evidence="3">Pseudouridine synthase</fullName>
    </submittedName>
</protein>
<evidence type="ECO:0000259" key="2">
    <source>
        <dbReference type="Pfam" id="PF00849"/>
    </source>
</evidence>
<dbReference type="Proteomes" id="UP000033865">
    <property type="component" value="Unassembled WGS sequence"/>
</dbReference>
<dbReference type="Pfam" id="PF00849">
    <property type="entry name" value="PseudoU_synth_2"/>
    <property type="match status" value="1"/>
</dbReference>
<evidence type="ECO:0000313" key="3">
    <source>
        <dbReference type="EMBL" id="KKW35373.1"/>
    </source>
</evidence>